<feature type="region of interest" description="Disordered" evidence="1">
    <location>
        <begin position="681"/>
        <end position="708"/>
    </location>
</feature>
<accession>A0A1A0HI90</accession>
<dbReference type="OrthoDB" id="4096741at2759"/>
<dbReference type="GeneID" id="30032184"/>
<evidence type="ECO:0000313" key="3">
    <source>
        <dbReference type="Proteomes" id="UP000092555"/>
    </source>
</evidence>
<organism evidence="2 3">
    <name type="scientific">Metschnikowia bicuspidata var. bicuspidata NRRL YB-4993</name>
    <dbReference type="NCBI Taxonomy" id="869754"/>
    <lineage>
        <taxon>Eukaryota</taxon>
        <taxon>Fungi</taxon>
        <taxon>Dikarya</taxon>
        <taxon>Ascomycota</taxon>
        <taxon>Saccharomycotina</taxon>
        <taxon>Pichiomycetes</taxon>
        <taxon>Metschnikowiaceae</taxon>
        <taxon>Metschnikowia</taxon>
    </lineage>
</organism>
<feature type="region of interest" description="Disordered" evidence="1">
    <location>
        <begin position="45"/>
        <end position="82"/>
    </location>
</feature>
<reference evidence="2 3" key="1">
    <citation type="submission" date="2016-05" db="EMBL/GenBank/DDBJ databases">
        <title>Comparative genomics of biotechnologically important yeasts.</title>
        <authorList>
            <consortium name="DOE Joint Genome Institute"/>
            <person name="Riley R."/>
            <person name="Haridas S."/>
            <person name="Wolfe K.H."/>
            <person name="Lopes M.R."/>
            <person name="Hittinger C.T."/>
            <person name="Goker M."/>
            <person name="Salamov A."/>
            <person name="Wisecaver J."/>
            <person name="Long T.M."/>
            <person name="Aerts A.L."/>
            <person name="Barry K."/>
            <person name="Choi C."/>
            <person name="Clum A."/>
            <person name="Coughlan A.Y."/>
            <person name="Deshpande S."/>
            <person name="Douglass A.P."/>
            <person name="Hanson S.J."/>
            <person name="Klenk H.-P."/>
            <person name="LaButti K."/>
            <person name="Lapidus A."/>
            <person name="Lindquist E."/>
            <person name="Lipzen A."/>
            <person name="Meier-kolthoff J.P."/>
            <person name="Ohm R.A."/>
            <person name="Otillar R.P."/>
            <person name="Pangilinan J."/>
            <person name="Peng Y."/>
            <person name="Rokas A."/>
            <person name="Rosa C.A."/>
            <person name="Scheuner C."/>
            <person name="Sibirny A.A."/>
            <person name="Slot J.C."/>
            <person name="Stielow J.B."/>
            <person name="Sun H."/>
            <person name="Kurtzman C.P."/>
            <person name="Blackwell M."/>
            <person name="Grigoriev I.V."/>
            <person name="Jeffries T.W."/>
        </authorList>
    </citation>
    <scope>NUCLEOTIDE SEQUENCE [LARGE SCALE GENOMIC DNA]</scope>
    <source>
        <strain evidence="2 3">NRRL YB-4993</strain>
    </source>
</reference>
<dbReference type="Proteomes" id="UP000092555">
    <property type="component" value="Unassembled WGS sequence"/>
</dbReference>
<keyword evidence="3" id="KW-1185">Reference proteome</keyword>
<feature type="compositionally biased region" description="Basic and acidic residues" evidence="1">
    <location>
        <begin position="258"/>
        <end position="272"/>
    </location>
</feature>
<feature type="compositionally biased region" description="Polar residues" evidence="1">
    <location>
        <begin position="192"/>
        <end position="205"/>
    </location>
</feature>
<feature type="compositionally biased region" description="Basic and acidic residues" evidence="1">
    <location>
        <begin position="486"/>
        <end position="532"/>
    </location>
</feature>
<evidence type="ECO:0000256" key="1">
    <source>
        <dbReference type="SAM" id="MobiDB-lite"/>
    </source>
</evidence>
<dbReference type="AlphaFoldDB" id="A0A1A0HI90"/>
<feature type="compositionally biased region" description="Polar residues" evidence="1">
    <location>
        <begin position="568"/>
        <end position="580"/>
    </location>
</feature>
<feature type="region of interest" description="Disordered" evidence="1">
    <location>
        <begin position="309"/>
        <end position="359"/>
    </location>
</feature>
<evidence type="ECO:0000313" key="2">
    <source>
        <dbReference type="EMBL" id="OBA23716.1"/>
    </source>
</evidence>
<feature type="region of interest" description="Disordered" evidence="1">
    <location>
        <begin position="476"/>
        <end position="587"/>
    </location>
</feature>
<name>A0A1A0HI90_9ASCO</name>
<dbReference type="EMBL" id="LXTC01000001">
    <property type="protein sequence ID" value="OBA23716.1"/>
    <property type="molecule type" value="Genomic_DNA"/>
</dbReference>
<feature type="region of interest" description="Disordered" evidence="1">
    <location>
        <begin position="803"/>
        <end position="832"/>
    </location>
</feature>
<proteinExistence type="predicted"/>
<dbReference type="STRING" id="869754.A0A1A0HI90"/>
<feature type="region of interest" description="Disordered" evidence="1">
    <location>
        <begin position="737"/>
        <end position="756"/>
    </location>
</feature>
<gene>
    <name evidence="2" type="ORF">METBIDRAFT_81129</name>
</gene>
<feature type="region of interest" description="Disordered" evidence="1">
    <location>
        <begin position="192"/>
        <end position="214"/>
    </location>
</feature>
<protein>
    <submittedName>
        <fullName evidence="2">Uncharacterized protein</fullName>
    </submittedName>
</protein>
<feature type="region of interest" description="Disordered" evidence="1">
    <location>
        <begin position="253"/>
        <end position="292"/>
    </location>
</feature>
<feature type="compositionally biased region" description="Low complexity" evidence="1">
    <location>
        <begin position="551"/>
        <end position="567"/>
    </location>
</feature>
<feature type="compositionally biased region" description="Basic and acidic residues" evidence="1">
    <location>
        <begin position="808"/>
        <end position="827"/>
    </location>
</feature>
<sequence length="953" mass="104380">MGLFNRRKSHEYQGFAKYADEYNLAAPSPAAERLQRAQSLSSASQAAAAALQLHQKTPVSSAPKPARPGTYRPSPRSNSLGGYGRTALMNLYTYTPQASYSTGPLRLAQAPRTLSLRSNSLSNSVRLGPRRSFVPRSVFPEEDEEAATDADLVVTTKTTKVLDAQGRTCSITTETVRQMADGLNIIETKTTNISRSNSRANSLQAPPQEPPLANAYSLNKIDEDLQDFDYTYLDHAPPRANRADDLTASPRSRLAENAPREPPHVSPERQDLRAGSMTSTQSSRRPKSILKSSSSAVNAAAAVAASVAPDTGNGAMHTGPAFDASASPEHRRQHMRSASLRLQPAPKLEPTHRLNSMASGGTSIKFLDKVETIPYTYTENYQEIANEEKYKKEQALQNNLDLYNKAMQVATEKVYGSPRSDGARIPDTAEHDIPKPEEIQLFAEKKSAKKLKSDEKRSRVEASGVSKNYVYTNHHTDFPVRSLRNTGDDHHTSRKERAKEEKRRFKEEEKRHAELLKAAEKQKRQEEREAKKREKTHFSLFKRNRRHSSVGGASLGSSEAKSSISSEQTLPSTKPENNPALTEAEPPVTNTVIQEEPSYSNLNDNDGISGVLASVQGSSEQPTHGLELHAPEADKIPIISDSELVDDTGSGKMIEVPTLPAQLENFQLFDDEDDEFVDVPDNLGDDSDKRISGIPLLNHDKADGLEKDDDLENANEKSATGESLALNDPVRSVSPEIPERGDLTNQPASILPSDGIDTSKVSKLGHGHSTLTQSATSAKTLAEELPTLVSRADGMPEVLTKSCHQISQHRDTNRLKETPVHSPKDGNKVLSGNEPSVADYGDKKASLENPVVLDQAPESFVLLRQDPKTDIQVLRLQDNQGSVEISSGSIVDLGEQHVRAREANSPSLVPSVQAALAKTGDKSLSTDLKLNTKKKGGRFKKVIEKYFINTYSR</sequence>
<comment type="caution">
    <text evidence="2">The sequence shown here is derived from an EMBL/GenBank/DDBJ whole genome shotgun (WGS) entry which is preliminary data.</text>
</comment>
<dbReference type="RefSeq" id="XP_018714197.1">
    <property type="nucleotide sequence ID" value="XM_018859208.1"/>
</dbReference>